<sequence length="250" mass="27447">MSRPVRIAFATNSDAGQYNIHLAAIHSLLEHHHADVESHLLAQAPGRKRCPMDVEFHEMPGMSNVAAINAISPLQETEETCGQATASQPPGFFGALKVIPLIPAIISPWQPSEYISITHAIEDVLIKIKPDLVVIDDVLFQAADAADKLEVPYIILSPSAWKDMASHEQGLKTFMLPLMGSGWTYPLPVHIIPFNFILVLYFIYNISTNPQLKAVFAAQGSRVHPVILPHTRHTPPLHGSPPPRVPHISA</sequence>
<dbReference type="EMBL" id="JAKWFO010000001">
    <property type="protein sequence ID" value="KAI9639333.1"/>
    <property type="molecule type" value="Genomic_DNA"/>
</dbReference>
<protein>
    <submittedName>
        <fullName evidence="2">Uncharacterized protein</fullName>
    </submittedName>
</protein>
<dbReference type="Proteomes" id="UP001164286">
    <property type="component" value="Unassembled WGS sequence"/>
</dbReference>
<evidence type="ECO:0000256" key="1">
    <source>
        <dbReference type="SAM" id="Phobius"/>
    </source>
</evidence>
<accession>A0AA38HEW0</accession>
<keyword evidence="1" id="KW-0472">Membrane</keyword>
<evidence type="ECO:0000313" key="3">
    <source>
        <dbReference type="Proteomes" id="UP001164286"/>
    </source>
</evidence>
<organism evidence="2 3">
    <name type="scientific">Dioszegia hungarica</name>
    <dbReference type="NCBI Taxonomy" id="4972"/>
    <lineage>
        <taxon>Eukaryota</taxon>
        <taxon>Fungi</taxon>
        <taxon>Dikarya</taxon>
        <taxon>Basidiomycota</taxon>
        <taxon>Agaricomycotina</taxon>
        <taxon>Tremellomycetes</taxon>
        <taxon>Tremellales</taxon>
        <taxon>Bulleribasidiaceae</taxon>
        <taxon>Dioszegia</taxon>
    </lineage>
</organism>
<keyword evidence="1" id="KW-1133">Transmembrane helix</keyword>
<dbReference type="RefSeq" id="XP_052949110.1">
    <property type="nucleotide sequence ID" value="XM_053090697.1"/>
</dbReference>
<evidence type="ECO:0000313" key="2">
    <source>
        <dbReference type="EMBL" id="KAI9639333.1"/>
    </source>
</evidence>
<dbReference type="AlphaFoldDB" id="A0AA38HEW0"/>
<keyword evidence="1" id="KW-0812">Transmembrane</keyword>
<comment type="caution">
    <text evidence="2">The sequence shown here is derived from an EMBL/GenBank/DDBJ whole genome shotgun (WGS) entry which is preliminary data.</text>
</comment>
<name>A0AA38HEW0_9TREE</name>
<gene>
    <name evidence="2" type="ORF">MKK02DRAFT_39632</name>
</gene>
<reference evidence="2" key="1">
    <citation type="journal article" date="2022" name="G3 (Bethesda)">
        <title>High quality genome of the basidiomycete yeast Dioszegia hungarica PDD-24b-2 isolated from cloud water.</title>
        <authorList>
            <person name="Jarrige D."/>
            <person name="Haridas S."/>
            <person name="Bleykasten-Grosshans C."/>
            <person name="Joly M."/>
            <person name="Nadalig T."/>
            <person name="Sancelme M."/>
            <person name="Vuilleumier S."/>
            <person name="Grigoriev I.V."/>
            <person name="Amato P."/>
            <person name="Bringel F."/>
        </authorList>
    </citation>
    <scope>NUCLEOTIDE SEQUENCE</scope>
    <source>
        <strain evidence="2">PDD-24b-2</strain>
    </source>
</reference>
<dbReference type="GeneID" id="77729902"/>
<proteinExistence type="predicted"/>
<dbReference type="Gene3D" id="3.40.50.2000">
    <property type="entry name" value="Glycogen Phosphorylase B"/>
    <property type="match status" value="1"/>
</dbReference>
<dbReference type="SUPFAM" id="SSF53756">
    <property type="entry name" value="UDP-Glycosyltransferase/glycogen phosphorylase"/>
    <property type="match status" value="1"/>
</dbReference>
<feature type="transmembrane region" description="Helical" evidence="1">
    <location>
        <begin position="183"/>
        <end position="204"/>
    </location>
</feature>
<keyword evidence="3" id="KW-1185">Reference proteome</keyword>